<dbReference type="InterPro" id="IPR049177">
    <property type="entry name" value="MgtC_SapB_SrpB_YhiD_N"/>
</dbReference>
<dbReference type="GO" id="GO:0005886">
    <property type="term" value="C:plasma membrane"/>
    <property type="evidence" value="ECO:0007669"/>
    <property type="project" value="UniProtKB-SubCell"/>
</dbReference>
<organism evidence="9 10">
    <name type="scientific">Rhodanobacter denitrificans</name>
    <dbReference type="NCBI Taxonomy" id="666685"/>
    <lineage>
        <taxon>Bacteria</taxon>
        <taxon>Pseudomonadati</taxon>
        <taxon>Pseudomonadota</taxon>
        <taxon>Gammaproteobacteria</taxon>
        <taxon>Lysobacterales</taxon>
        <taxon>Rhodanobacteraceae</taxon>
        <taxon>Rhodanobacter</taxon>
    </lineage>
</organism>
<reference evidence="9 10" key="1">
    <citation type="submission" date="2017-08" db="EMBL/GenBank/DDBJ databases">
        <title>Infants hospitalized years apart are colonized by the same room-sourced microbial strains.</title>
        <authorList>
            <person name="Brooks B."/>
            <person name="Olm M.R."/>
            <person name="Firek B.A."/>
            <person name="Baker R."/>
            <person name="Thomas B.C."/>
            <person name="Morowitz M.J."/>
            <person name="Banfield J.F."/>
        </authorList>
    </citation>
    <scope>NUCLEOTIDE SEQUENCE [LARGE SCALE GENOMIC DNA]</scope>
    <source>
        <strain evidence="9">S2_005_003_R2_42</strain>
    </source>
</reference>
<comment type="caution">
    <text evidence="9">The sequence shown here is derived from an EMBL/GenBank/DDBJ whole genome shotgun (WGS) entry which is preliminary data.</text>
</comment>
<dbReference type="AlphaFoldDB" id="A0A2W5KV73"/>
<evidence type="ECO:0000256" key="1">
    <source>
        <dbReference type="ARBA" id="ARBA00004651"/>
    </source>
</evidence>
<evidence type="ECO:0000256" key="3">
    <source>
        <dbReference type="ARBA" id="ARBA00022475"/>
    </source>
</evidence>
<dbReference type="InterPro" id="IPR003416">
    <property type="entry name" value="MgtC/SapB/SrpB/YhiD_fam"/>
</dbReference>
<dbReference type="Proteomes" id="UP000249046">
    <property type="component" value="Unassembled WGS sequence"/>
</dbReference>
<evidence type="ECO:0000259" key="8">
    <source>
        <dbReference type="Pfam" id="PF02308"/>
    </source>
</evidence>
<comment type="similarity">
    <text evidence="2 7">Belongs to the MgtC/SapB family.</text>
</comment>
<feature type="domain" description="MgtC/SapB/SrpB/YhiD N-terminal" evidence="8">
    <location>
        <begin position="31"/>
        <end position="155"/>
    </location>
</feature>
<dbReference type="GO" id="GO:0032259">
    <property type="term" value="P:methylation"/>
    <property type="evidence" value="ECO:0007669"/>
    <property type="project" value="UniProtKB-KW"/>
</dbReference>
<evidence type="ECO:0000256" key="6">
    <source>
        <dbReference type="ARBA" id="ARBA00023136"/>
    </source>
</evidence>
<feature type="transmembrane region" description="Helical" evidence="7">
    <location>
        <begin position="55"/>
        <end position="72"/>
    </location>
</feature>
<dbReference type="PRINTS" id="PR01837">
    <property type="entry name" value="MGTCSAPBPROT"/>
</dbReference>
<evidence type="ECO:0000313" key="9">
    <source>
        <dbReference type="EMBL" id="PZQ18705.1"/>
    </source>
</evidence>
<dbReference type="Pfam" id="PF02308">
    <property type="entry name" value="MgtC"/>
    <property type="match status" value="1"/>
</dbReference>
<feature type="transmembrane region" description="Helical" evidence="7">
    <location>
        <begin position="134"/>
        <end position="154"/>
    </location>
</feature>
<dbReference type="PANTHER" id="PTHR33778:SF1">
    <property type="entry name" value="MAGNESIUM TRANSPORTER YHID-RELATED"/>
    <property type="match status" value="1"/>
</dbReference>
<dbReference type="PANTHER" id="PTHR33778">
    <property type="entry name" value="PROTEIN MGTC"/>
    <property type="match status" value="1"/>
</dbReference>
<keyword evidence="4 7" id="KW-0812">Transmembrane</keyword>
<gene>
    <name evidence="9" type="ORF">DI564_05305</name>
</gene>
<name>A0A2W5KV73_9GAMM</name>
<proteinExistence type="inferred from homology"/>
<protein>
    <recommendedName>
        <fullName evidence="7">Protein MgtC</fullName>
    </recommendedName>
</protein>
<keyword evidence="7" id="KW-0997">Cell inner membrane</keyword>
<dbReference type="GO" id="GO:0008168">
    <property type="term" value="F:methyltransferase activity"/>
    <property type="evidence" value="ECO:0007669"/>
    <property type="project" value="UniProtKB-KW"/>
</dbReference>
<keyword evidence="6 7" id="KW-0472">Membrane</keyword>
<keyword evidence="9" id="KW-0808">Transferase</keyword>
<keyword evidence="5 7" id="KW-1133">Transmembrane helix</keyword>
<sequence>MSAWQQIGGTIASEFSDLPDLAELTRVCVRLTIAALLGGLLGFEREQKGKAAGVKTHMLVSLGSAIFVLIPLQAGVQPAELTRVIQGIVSGIGFLGAGTILKADSEERVKGLTTAAGIWMTSAIGMTAGLGHEASAVLCTLLALTIFAVMPRIMRRWEKD</sequence>
<keyword evidence="3" id="KW-1003">Cell membrane</keyword>
<accession>A0A2W5KV73</accession>
<evidence type="ECO:0000256" key="2">
    <source>
        <dbReference type="ARBA" id="ARBA00009298"/>
    </source>
</evidence>
<keyword evidence="9" id="KW-0489">Methyltransferase</keyword>
<comment type="subcellular location">
    <subcellularLocation>
        <location evidence="7">Cell inner membrane</location>
        <topology evidence="7">Multi-pass membrane protein</topology>
    </subcellularLocation>
    <subcellularLocation>
        <location evidence="1">Cell membrane</location>
        <topology evidence="1">Multi-pass membrane protein</topology>
    </subcellularLocation>
</comment>
<evidence type="ECO:0000313" key="10">
    <source>
        <dbReference type="Proteomes" id="UP000249046"/>
    </source>
</evidence>
<dbReference type="EMBL" id="QFPO01000003">
    <property type="protein sequence ID" value="PZQ18705.1"/>
    <property type="molecule type" value="Genomic_DNA"/>
</dbReference>
<feature type="transmembrane region" description="Helical" evidence="7">
    <location>
        <begin position="84"/>
        <end position="102"/>
    </location>
</feature>
<evidence type="ECO:0000256" key="7">
    <source>
        <dbReference type="RuleBase" id="RU365041"/>
    </source>
</evidence>
<evidence type="ECO:0000256" key="4">
    <source>
        <dbReference type="ARBA" id="ARBA00022692"/>
    </source>
</evidence>
<feature type="transmembrane region" description="Helical" evidence="7">
    <location>
        <begin position="109"/>
        <end position="128"/>
    </location>
</feature>
<evidence type="ECO:0000256" key="5">
    <source>
        <dbReference type="ARBA" id="ARBA00022989"/>
    </source>
</evidence>